<dbReference type="Proteomes" id="UP001201812">
    <property type="component" value="Unassembled WGS sequence"/>
</dbReference>
<dbReference type="EMBL" id="JAKKPZ010000058">
    <property type="protein sequence ID" value="KAI1705235.1"/>
    <property type="molecule type" value="Genomic_DNA"/>
</dbReference>
<dbReference type="AlphaFoldDB" id="A0AAD4MUN9"/>
<dbReference type="InterPro" id="IPR032675">
    <property type="entry name" value="LRR_dom_sf"/>
</dbReference>
<proteinExistence type="predicted"/>
<gene>
    <name evidence="1" type="ORF">DdX_13703</name>
</gene>
<dbReference type="SUPFAM" id="SSF52058">
    <property type="entry name" value="L domain-like"/>
    <property type="match status" value="1"/>
</dbReference>
<keyword evidence="2" id="KW-1185">Reference proteome</keyword>
<dbReference type="Gene3D" id="3.80.10.10">
    <property type="entry name" value="Ribonuclease Inhibitor"/>
    <property type="match status" value="1"/>
</dbReference>
<evidence type="ECO:0000313" key="2">
    <source>
        <dbReference type="Proteomes" id="UP001201812"/>
    </source>
</evidence>
<comment type="caution">
    <text evidence="1">The sequence shown here is derived from an EMBL/GenBank/DDBJ whole genome shotgun (WGS) entry which is preliminary data.</text>
</comment>
<evidence type="ECO:0000313" key="1">
    <source>
        <dbReference type="EMBL" id="KAI1705235.1"/>
    </source>
</evidence>
<protein>
    <submittedName>
        <fullName evidence="1">Uncharacterized protein</fullName>
    </submittedName>
</protein>
<organism evidence="1 2">
    <name type="scientific">Ditylenchus destructor</name>
    <dbReference type="NCBI Taxonomy" id="166010"/>
    <lineage>
        <taxon>Eukaryota</taxon>
        <taxon>Metazoa</taxon>
        <taxon>Ecdysozoa</taxon>
        <taxon>Nematoda</taxon>
        <taxon>Chromadorea</taxon>
        <taxon>Rhabditida</taxon>
        <taxon>Tylenchina</taxon>
        <taxon>Tylenchomorpha</taxon>
        <taxon>Sphaerularioidea</taxon>
        <taxon>Anguinidae</taxon>
        <taxon>Anguininae</taxon>
        <taxon>Ditylenchus</taxon>
    </lineage>
</organism>
<name>A0AAD4MUN9_9BILA</name>
<accession>A0AAD4MUN9</accession>
<sequence>MGFEIEVENELNCQFYGIANSNGTDINCHVQQILQQFGAANSVNIIENGSVTSDDSSTTLDLIVLSGLRRLRRLNIGLNTCLSLRCSVPFLFSLTHLYLCKCSMLAYDFSILLNSLSETLTHLRLEEFSLEESKDKHSSKTMELHRLGRLKVLQLDKTDEEVDSLLPEMLSPTTRLDCIYLSIVSLARVTSPESKLSQHSQMVAAPILTMNGEVFTPMPEDIESLSKYLGAESKSNGHAGKLNRVQAAKDVINSVKERRFKVLLTDINNNGCCSVPPTSSIQRIGSYGNDVEVFHQNVNPDDDHRIAFSTNPDVMLKLRVLP</sequence>
<reference evidence="1" key="1">
    <citation type="submission" date="2022-01" db="EMBL/GenBank/DDBJ databases">
        <title>Genome Sequence Resource for Two Populations of Ditylenchus destructor, the Migratory Endoparasitic Phytonematode.</title>
        <authorList>
            <person name="Zhang H."/>
            <person name="Lin R."/>
            <person name="Xie B."/>
        </authorList>
    </citation>
    <scope>NUCLEOTIDE SEQUENCE</scope>
    <source>
        <strain evidence="1">BazhouSP</strain>
    </source>
</reference>